<sequence>MAIPYEVAVKLSAVNGLSPVIATLSNELANLNARVKDVEGGWTRIKTVMAGAAAIWGSVELVKGLAHVASAGKELLNQQDQMERMGVSHLDTLKLTAEYYEKIAKAIPTSSADEYLKTVRELRGVTGTTDEAALLAGKALKMDALIASTTGKGESGRGTEFYKIMRSAEMKGIATNPEKLDAFTDTAYKFITAFGGKLTPQDFQTFARRGGTAWINADEKAMGPMAVMMADLGASTAGTVAMTLQQLQTGATTLSKQQAEVLAQAGLIDMSKTTKTGFGGGRLQLQPGAMVGAREHAGDLPGWIDDVVYPALMKMAHGDESEFLQLLSKIAPNRNASKAVEMWGAPGFRQQIDKDMRLAGEVKDQNAAYAGFTNNNPVGVEQAYNAQYKSMMEAIGAPLMQAAIPVMKNVTDMFSSIGNLANKNPETIKQIGEGLVVVAAGFAAFGGAAVILGLASFAGAGAAAAGVAGIATAITALAALNWEGANRVLHAVGDGLSWFVEKINNLPADFMKFLHDQTPSGFKRGMYGSNAGTDPQSPLYHKNSYTPGPPGKGEQPIHVHFHVDGQEVEQAVTKIQMQSAMYPTRAPYYDSYASWSPPDINLVAV</sequence>
<organism evidence="3 4">
    <name type="scientific">Methylocella tundrae</name>
    <dbReference type="NCBI Taxonomy" id="227605"/>
    <lineage>
        <taxon>Bacteria</taxon>
        <taxon>Pseudomonadati</taxon>
        <taxon>Pseudomonadota</taxon>
        <taxon>Alphaproteobacteria</taxon>
        <taxon>Hyphomicrobiales</taxon>
        <taxon>Beijerinckiaceae</taxon>
        <taxon>Methylocella</taxon>
    </lineage>
</organism>
<keyword evidence="2" id="KW-0472">Membrane</keyword>
<dbReference type="RefSeq" id="WP_174513828.1">
    <property type="nucleotide sequence ID" value="NZ_CABFMQ020000131.1"/>
</dbReference>
<dbReference type="EMBL" id="CABFMQ020000131">
    <property type="protein sequence ID" value="VTZ52182.1"/>
    <property type="molecule type" value="Genomic_DNA"/>
</dbReference>
<gene>
    <name evidence="3" type="ORF">MPC4_70070</name>
</gene>
<evidence type="ECO:0000313" key="3">
    <source>
        <dbReference type="EMBL" id="VTZ52182.1"/>
    </source>
</evidence>
<feature type="transmembrane region" description="Helical" evidence="2">
    <location>
        <begin position="435"/>
        <end position="455"/>
    </location>
</feature>
<keyword evidence="4" id="KW-1185">Reference proteome</keyword>
<feature type="transmembrane region" description="Helical" evidence="2">
    <location>
        <begin position="461"/>
        <end position="480"/>
    </location>
</feature>
<dbReference type="Proteomes" id="UP000485880">
    <property type="component" value="Unassembled WGS sequence"/>
</dbReference>
<proteinExistence type="predicted"/>
<evidence type="ECO:0000256" key="2">
    <source>
        <dbReference type="SAM" id="Phobius"/>
    </source>
</evidence>
<feature type="region of interest" description="Disordered" evidence="1">
    <location>
        <begin position="537"/>
        <end position="556"/>
    </location>
</feature>
<dbReference type="AlphaFoldDB" id="A0A8B6MBA6"/>
<protein>
    <submittedName>
        <fullName evidence="3">Uncharacterized protein</fullName>
    </submittedName>
</protein>
<name>A0A8B6MBA6_METTU</name>
<comment type="caution">
    <text evidence="3">The sequence shown here is derived from an EMBL/GenBank/DDBJ whole genome shotgun (WGS) entry which is preliminary data.</text>
</comment>
<evidence type="ECO:0000313" key="4">
    <source>
        <dbReference type="Proteomes" id="UP000485880"/>
    </source>
</evidence>
<keyword evidence="2" id="KW-0812">Transmembrane</keyword>
<keyword evidence="2" id="KW-1133">Transmembrane helix</keyword>
<accession>A0A8B6MBA6</accession>
<evidence type="ECO:0000256" key="1">
    <source>
        <dbReference type="SAM" id="MobiDB-lite"/>
    </source>
</evidence>
<reference evidence="3 4" key="1">
    <citation type="submission" date="2019-05" db="EMBL/GenBank/DDBJ databases">
        <authorList>
            <person name="Farhan Ul Haque M."/>
        </authorList>
    </citation>
    <scope>NUCLEOTIDE SEQUENCE [LARGE SCALE GENOMIC DNA]</scope>
    <source>
        <strain evidence="3">2</strain>
    </source>
</reference>